<dbReference type="PROSITE" id="PS51898">
    <property type="entry name" value="TYR_RECOMBINASE"/>
    <property type="match status" value="1"/>
</dbReference>
<dbReference type="SUPFAM" id="SSF56349">
    <property type="entry name" value="DNA breaking-rejoining enzymes"/>
    <property type="match status" value="1"/>
</dbReference>
<feature type="domain" description="Tyr recombinase" evidence="4">
    <location>
        <begin position="111"/>
        <end position="275"/>
    </location>
</feature>
<evidence type="ECO:0000256" key="3">
    <source>
        <dbReference type="ARBA" id="ARBA00023172"/>
    </source>
</evidence>
<dbReference type="OrthoDB" id="1822491at2"/>
<dbReference type="GO" id="GO:0015074">
    <property type="term" value="P:DNA integration"/>
    <property type="evidence" value="ECO:0007669"/>
    <property type="project" value="InterPro"/>
</dbReference>
<evidence type="ECO:0000313" key="5">
    <source>
        <dbReference type="EMBL" id="PZG07927.1"/>
    </source>
</evidence>
<accession>A0A2W2EEU7</accession>
<dbReference type="GO" id="GO:0006310">
    <property type="term" value="P:DNA recombination"/>
    <property type="evidence" value="ECO:0007669"/>
    <property type="project" value="UniProtKB-KW"/>
</dbReference>
<dbReference type="EMBL" id="POTY01000305">
    <property type="protein sequence ID" value="PZG07927.1"/>
    <property type="molecule type" value="Genomic_DNA"/>
</dbReference>
<dbReference type="PANTHER" id="PTHR30349">
    <property type="entry name" value="PHAGE INTEGRASE-RELATED"/>
    <property type="match status" value="1"/>
</dbReference>
<keyword evidence="6" id="KW-1185">Reference proteome</keyword>
<evidence type="ECO:0000313" key="6">
    <source>
        <dbReference type="Proteomes" id="UP000248924"/>
    </source>
</evidence>
<comment type="caution">
    <text evidence="5">The sequence shown here is derived from an EMBL/GenBank/DDBJ whole genome shotgun (WGS) entry which is preliminary data.</text>
</comment>
<dbReference type="InterPro" id="IPR050090">
    <property type="entry name" value="Tyrosine_recombinase_XerCD"/>
</dbReference>
<dbReference type="InterPro" id="IPR013762">
    <property type="entry name" value="Integrase-like_cat_sf"/>
</dbReference>
<proteinExistence type="inferred from homology"/>
<reference evidence="5 6" key="1">
    <citation type="submission" date="2018-01" db="EMBL/GenBank/DDBJ databases">
        <title>Draft genome sequence of Jishengella sp. NA12.</title>
        <authorList>
            <person name="Sahin N."/>
            <person name="Ay H."/>
            <person name="Saygin H."/>
        </authorList>
    </citation>
    <scope>NUCLEOTIDE SEQUENCE [LARGE SCALE GENOMIC DNA]</scope>
    <source>
        <strain evidence="5 6">NA12</strain>
    </source>
</reference>
<dbReference type="RefSeq" id="WP_111219089.1">
    <property type="nucleotide sequence ID" value="NZ_POTY01000305.1"/>
</dbReference>
<gene>
    <name evidence="5" type="ORF">C1I95_30470</name>
</gene>
<dbReference type="AlphaFoldDB" id="A0A2W2EEU7"/>
<keyword evidence="2" id="KW-0238">DNA-binding</keyword>
<keyword evidence="3" id="KW-0233">DNA recombination</keyword>
<comment type="similarity">
    <text evidence="1">Belongs to the 'phage' integrase family.</text>
</comment>
<evidence type="ECO:0000256" key="1">
    <source>
        <dbReference type="ARBA" id="ARBA00008857"/>
    </source>
</evidence>
<dbReference type="Pfam" id="PF00589">
    <property type="entry name" value="Phage_integrase"/>
    <property type="match status" value="1"/>
</dbReference>
<dbReference type="Gene3D" id="1.10.443.10">
    <property type="entry name" value="Intergrase catalytic core"/>
    <property type="match status" value="1"/>
</dbReference>
<dbReference type="GO" id="GO:0003677">
    <property type="term" value="F:DNA binding"/>
    <property type="evidence" value="ECO:0007669"/>
    <property type="project" value="UniProtKB-KW"/>
</dbReference>
<protein>
    <recommendedName>
        <fullName evidence="4">Tyr recombinase domain-containing protein</fullName>
    </recommendedName>
</protein>
<dbReference type="Proteomes" id="UP000248924">
    <property type="component" value="Unassembled WGS sequence"/>
</dbReference>
<evidence type="ECO:0000256" key="2">
    <source>
        <dbReference type="ARBA" id="ARBA00023125"/>
    </source>
</evidence>
<organism evidence="5 6">
    <name type="scientific">Micromonospora craterilacus</name>
    <dbReference type="NCBI Taxonomy" id="1655439"/>
    <lineage>
        <taxon>Bacteria</taxon>
        <taxon>Bacillati</taxon>
        <taxon>Actinomycetota</taxon>
        <taxon>Actinomycetes</taxon>
        <taxon>Micromonosporales</taxon>
        <taxon>Micromonosporaceae</taxon>
        <taxon>Micromonospora</taxon>
    </lineage>
</organism>
<dbReference type="PANTHER" id="PTHR30349:SF41">
    <property type="entry name" value="INTEGRASE_RECOMBINASE PROTEIN MJ0367-RELATED"/>
    <property type="match status" value="1"/>
</dbReference>
<dbReference type="InterPro" id="IPR011010">
    <property type="entry name" value="DNA_brk_join_enz"/>
</dbReference>
<dbReference type="InterPro" id="IPR002104">
    <property type="entry name" value="Integrase_catalytic"/>
</dbReference>
<name>A0A2W2EEU7_9ACTN</name>
<sequence length="281" mass="31007">MFTVTATRAPHSHDLITAYQRHLQVLSRAEATVNTYAEELCILDRTLPEGLAYACGDELRDAIHVDGRKPAYKAKLTAIVGGFYAWASDPGNPRLDYNPAAHLSRVKVPARSPRPISNEELADILRRAREPMRTWYLLAAASGMRCCEIADLDRADVTAEQTWIHGKGDKERVVPTHPDVWAAVQQMPAGPIARTRAGRPANRIQVQERANYHLQATLGHAAVSMHRLRHWYGTHVYQSAGRDLRVAQELLGHSTPQTTQVYVAATAAAKSAAVSSLQLPT</sequence>
<evidence type="ECO:0000259" key="4">
    <source>
        <dbReference type="PROSITE" id="PS51898"/>
    </source>
</evidence>